<dbReference type="SUPFAM" id="SSF53474">
    <property type="entry name" value="alpha/beta-Hydrolases"/>
    <property type="match status" value="1"/>
</dbReference>
<feature type="region of interest" description="Disordered" evidence="2">
    <location>
        <begin position="256"/>
        <end position="280"/>
    </location>
</feature>
<name>A0A433TL58_ELYCH</name>
<dbReference type="PANTHER" id="PTHR11559">
    <property type="entry name" value="CARBOXYLESTERASE"/>
    <property type="match status" value="1"/>
</dbReference>
<keyword evidence="3" id="KW-1133">Transmembrane helix</keyword>
<feature type="transmembrane region" description="Helical" evidence="3">
    <location>
        <begin position="12"/>
        <end position="32"/>
    </location>
</feature>
<dbReference type="Pfam" id="PF00135">
    <property type="entry name" value="COesterase"/>
    <property type="match status" value="1"/>
</dbReference>
<dbReference type="PROSITE" id="PS00941">
    <property type="entry name" value="CARBOXYLESTERASE_B_2"/>
    <property type="match status" value="1"/>
</dbReference>
<keyword evidence="6" id="KW-1185">Reference proteome</keyword>
<evidence type="ECO:0000313" key="6">
    <source>
        <dbReference type="Proteomes" id="UP000271974"/>
    </source>
</evidence>
<protein>
    <recommendedName>
        <fullName evidence="4">Carboxylesterase type B domain-containing protein</fullName>
    </recommendedName>
</protein>
<evidence type="ECO:0000256" key="1">
    <source>
        <dbReference type="ARBA" id="ARBA00010515"/>
    </source>
</evidence>
<gene>
    <name evidence="5" type="ORF">EGW08_009934</name>
</gene>
<dbReference type="EMBL" id="RQTK01000292">
    <property type="protein sequence ID" value="RUS82302.1"/>
    <property type="molecule type" value="Genomic_DNA"/>
</dbReference>
<organism evidence="5 6">
    <name type="scientific">Elysia chlorotica</name>
    <name type="common">Eastern emerald elysia</name>
    <name type="synonym">Sea slug</name>
    <dbReference type="NCBI Taxonomy" id="188477"/>
    <lineage>
        <taxon>Eukaryota</taxon>
        <taxon>Metazoa</taxon>
        <taxon>Spiralia</taxon>
        <taxon>Lophotrochozoa</taxon>
        <taxon>Mollusca</taxon>
        <taxon>Gastropoda</taxon>
        <taxon>Heterobranchia</taxon>
        <taxon>Euthyneura</taxon>
        <taxon>Panpulmonata</taxon>
        <taxon>Sacoglossa</taxon>
        <taxon>Placobranchoidea</taxon>
        <taxon>Plakobranchidae</taxon>
        <taxon>Elysia</taxon>
    </lineage>
</organism>
<comment type="similarity">
    <text evidence="1">Belongs to the 'GDXG' lipolytic enzyme family.</text>
</comment>
<dbReference type="InterPro" id="IPR002018">
    <property type="entry name" value="CarbesteraseB"/>
</dbReference>
<dbReference type="InterPro" id="IPR002168">
    <property type="entry name" value="Lipase_GDXG_HIS_AS"/>
</dbReference>
<keyword evidence="3" id="KW-0472">Membrane</keyword>
<dbReference type="STRING" id="188477.A0A433TL58"/>
<evidence type="ECO:0000256" key="2">
    <source>
        <dbReference type="SAM" id="MobiDB-lite"/>
    </source>
</evidence>
<sequence length="280" mass="30665">MASFHKSKLMPIGVFILLTSLVIVGVVVAVFIKPLEKLSSSKEAVSNGNQPEQKNSYVTVSTKYGDVRGLTYRVTHEESIEVFLGVPFAKPPVGELRFSRPQPVSPWKPEVKDATRYGNMCVQQRTRIYNLTTASEDCLYLNIYSPRQSSPRSKRSSNTSLPVMLYVHGGSFRNGDSIYFNYTNLALKGVVVVTTNYRLDGLGFLSTQDDVIPGNFGLLDTGLALEFVKEIIGNFRGNPSQITMFGASAGLSPCHHGNQRSRTRHATGTCVSSSVLGSTT</sequence>
<reference evidence="5 6" key="1">
    <citation type="submission" date="2019-01" db="EMBL/GenBank/DDBJ databases">
        <title>A draft genome assembly of the solar-powered sea slug Elysia chlorotica.</title>
        <authorList>
            <person name="Cai H."/>
            <person name="Li Q."/>
            <person name="Fang X."/>
            <person name="Li J."/>
            <person name="Curtis N.E."/>
            <person name="Altenburger A."/>
            <person name="Shibata T."/>
            <person name="Feng M."/>
            <person name="Maeda T."/>
            <person name="Schwartz J.A."/>
            <person name="Shigenobu S."/>
            <person name="Lundholm N."/>
            <person name="Nishiyama T."/>
            <person name="Yang H."/>
            <person name="Hasebe M."/>
            <person name="Li S."/>
            <person name="Pierce S.K."/>
            <person name="Wang J."/>
        </authorList>
    </citation>
    <scope>NUCLEOTIDE SEQUENCE [LARGE SCALE GENOMIC DNA]</scope>
    <source>
        <strain evidence="5">EC2010</strain>
        <tissue evidence="5">Whole organism of an adult</tissue>
    </source>
</reference>
<evidence type="ECO:0000313" key="5">
    <source>
        <dbReference type="EMBL" id="RUS82302.1"/>
    </source>
</evidence>
<dbReference type="Gene3D" id="3.40.50.1820">
    <property type="entry name" value="alpha/beta hydrolase"/>
    <property type="match status" value="1"/>
</dbReference>
<accession>A0A433TL58</accession>
<dbReference type="PROSITE" id="PS01173">
    <property type="entry name" value="LIPASE_GDXG_HIS"/>
    <property type="match status" value="1"/>
</dbReference>
<feature type="domain" description="Carboxylesterase type B" evidence="4">
    <location>
        <begin position="59"/>
        <end position="250"/>
    </location>
</feature>
<feature type="compositionally biased region" description="Polar residues" evidence="2">
    <location>
        <begin position="269"/>
        <end position="280"/>
    </location>
</feature>
<dbReference type="AlphaFoldDB" id="A0A433TL58"/>
<dbReference type="Proteomes" id="UP000271974">
    <property type="component" value="Unassembled WGS sequence"/>
</dbReference>
<dbReference type="InterPro" id="IPR019819">
    <property type="entry name" value="Carboxylesterase_B_CS"/>
</dbReference>
<dbReference type="GO" id="GO:0016787">
    <property type="term" value="F:hydrolase activity"/>
    <property type="evidence" value="ECO:0007669"/>
    <property type="project" value="InterPro"/>
</dbReference>
<evidence type="ECO:0000259" key="4">
    <source>
        <dbReference type="Pfam" id="PF00135"/>
    </source>
</evidence>
<dbReference type="InterPro" id="IPR050309">
    <property type="entry name" value="Type-B_Carboxylest/Lipase"/>
</dbReference>
<proteinExistence type="inferred from homology"/>
<dbReference type="OrthoDB" id="408631at2759"/>
<evidence type="ECO:0000256" key="3">
    <source>
        <dbReference type="SAM" id="Phobius"/>
    </source>
</evidence>
<keyword evidence="3" id="KW-0812">Transmembrane</keyword>
<dbReference type="InterPro" id="IPR029058">
    <property type="entry name" value="AB_hydrolase_fold"/>
</dbReference>
<comment type="caution">
    <text evidence="5">The sequence shown here is derived from an EMBL/GenBank/DDBJ whole genome shotgun (WGS) entry which is preliminary data.</text>
</comment>